<dbReference type="Proteomes" id="UP000821845">
    <property type="component" value="Chromosome 6"/>
</dbReference>
<dbReference type="EMBL" id="CM023486">
    <property type="protein sequence ID" value="KAH6929079.1"/>
    <property type="molecule type" value="Genomic_DNA"/>
</dbReference>
<proteinExistence type="predicted"/>
<evidence type="ECO:0000313" key="1">
    <source>
        <dbReference type="EMBL" id="KAH6929079.1"/>
    </source>
</evidence>
<name>A0ACB7S8L5_HYAAI</name>
<protein>
    <submittedName>
        <fullName evidence="1">Uncharacterized protein</fullName>
    </submittedName>
</protein>
<organism evidence="1 2">
    <name type="scientific">Hyalomma asiaticum</name>
    <name type="common">Tick</name>
    <dbReference type="NCBI Taxonomy" id="266040"/>
    <lineage>
        <taxon>Eukaryota</taxon>
        <taxon>Metazoa</taxon>
        <taxon>Ecdysozoa</taxon>
        <taxon>Arthropoda</taxon>
        <taxon>Chelicerata</taxon>
        <taxon>Arachnida</taxon>
        <taxon>Acari</taxon>
        <taxon>Parasitiformes</taxon>
        <taxon>Ixodida</taxon>
        <taxon>Ixodoidea</taxon>
        <taxon>Ixodidae</taxon>
        <taxon>Hyalomminae</taxon>
        <taxon>Hyalomma</taxon>
    </lineage>
</organism>
<sequence>MRTCESWRLIRRVASKGFAVNLNKYPQFLILICSSRMLAFRHPLFLMRLWRHEEYQLTVISK</sequence>
<comment type="caution">
    <text evidence="1">The sequence shown here is derived from an EMBL/GenBank/DDBJ whole genome shotgun (WGS) entry which is preliminary data.</text>
</comment>
<keyword evidence="2" id="KW-1185">Reference proteome</keyword>
<gene>
    <name evidence="1" type="ORF">HPB50_023270</name>
</gene>
<reference evidence="1" key="1">
    <citation type="submission" date="2020-05" db="EMBL/GenBank/DDBJ databases">
        <title>Large-scale comparative analyses of tick genomes elucidate their genetic diversity and vector capacities.</title>
        <authorList>
            <person name="Jia N."/>
            <person name="Wang J."/>
            <person name="Shi W."/>
            <person name="Du L."/>
            <person name="Sun Y."/>
            <person name="Zhan W."/>
            <person name="Jiang J."/>
            <person name="Wang Q."/>
            <person name="Zhang B."/>
            <person name="Ji P."/>
            <person name="Sakyi L.B."/>
            <person name="Cui X."/>
            <person name="Yuan T."/>
            <person name="Jiang B."/>
            <person name="Yang W."/>
            <person name="Lam T.T.-Y."/>
            <person name="Chang Q."/>
            <person name="Ding S."/>
            <person name="Wang X."/>
            <person name="Zhu J."/>
            <person name="Ruan X."/>
            <person name="Zhao L."/>
            <person name="Wei J."/>
            <person name="Que T."/>
            <person name="Du C."/>
            <person name="Cheng J."/>
            <person name="Dai P."/>
            <person name="Han X."/>
            <person name="Huang E."/>
            <person name="Gao Y."/>
            <person name="Liu J."/>
            <person name="Shao H."/>
            <person name="Ye R."/>
            <person name="Li L."/>
            <person name="Wei W."/>
            <person name="Wang X."/>
            <person name="Wang C."/>
            <person name="Yang T."/>
            <person name="Huo Q."/>
            <person name="Li W."/>
            <person name="Guo W."/>
            <person name="Chen H."/>
            <person name="Zhou L."/>
            <person name="Ni X."/>
            <person name="Tian J."/>
            <person name="Zhou Y."/>
            <person name="Sheng Y."/>
            <person name="Liu T."/>
            <person name="Pan Y."/>
            <person name="Xia L."/>
            <person name="Li J."/>
            <person name="Zhao F."/>
            <person name="Cao W."/>
        </authorList>
    </citation>
    <scope>NUCLEOTIDE SEQUENCE</scope>
    <source>
        <strain evidence="1">Hyas-2018</strain>
    </source>
</reference>
<accession>A0ACB7S8L5</accession>
<evidence type="ECO:0000313" key="2">
    <source>
        <dbReference type="Proteomes" id="UP000821845"/>
    </source>
</evidence>